<comment type="caution">
    <text evidence="3">The sequence shown here is derived from an EMBL/GenBank/DDBJ whole genome shotgun (WGS) entry which is preliminary data.</text>
</comment>
<reference evidence="3 4" key="1">
    <citation type="submission" date="2024-01" db="EMBL/GenBank/DDBJ databases">
        <title>Genome assemblies of Stephania.</title>
        <authorList>
            <person name="Yang L."/>
        </authorList>
    </citation>
    <scope>NUCLEOTIDE SEQUENCE [LARGE SCALE GENOMIC DNA]</scope>
    <source>
        <strain evidence="3">QJT</strain>
        <tissue evidence="3">Leaf</tissue>
    </source>
</reference>
<sequence length="217" mass="24602">MSRSKAAITLSSTSLLSLLFLLLNLIIILSPNMAIGSSNRRVHVPDDLDDVIDDEEDESWKQWGMKSKPSDDSSFDPPPLDLYESDPSAFEAEMLKRHSGPAIGFVKLRPGVRRSSDMVVEIAMKWSKVLKTGSVNARFVGFDSNTVMYTMESGQDLTELKEFVLSQPEAYEIKIGEQIYRRPGDPPLDEFIEKLRREHKVDDQNSKEETEHPKDEL</sequence>
<keyword evidence="4" id="KW-1185">Reference proteome</keyword>
<organism evidence="3 4">
    <name type="scientific">Stephania japonica</name>
    <dbReference type="NCBI Taxonomy" id="461633"/>
    <lineage>
        <taxon>Eukaryota</taxon>
        <taxon>Viridiplantae</taxon>
        <taxon>Streptophyta</taxon>
        <taxon>Embryophyta</taxon>
        <taxon>Tracheophyta</taxon>
        <taxon>Spermatophyta</taxon>
        <taxon>Magnoliopsida</taxon>
        <taxon>Ranunculales</taxon>
        <taxon>Menispermaceae</taxon>
        <taxon>Menispermoideae</taxon>
        <taxon>Cissampelideae</taxon>
        <taxon>Stephania</taxon>
    </lineage>
</organism>
<dbReference type="PANTHER" id="PTHR36357:SF1">
    <property type="entry name" value="OS03G0148300 PROTEIN"/>
    <property type="match status" value="1"/>
</dbReference>
<evidence type="ECO:0000256" key="2">
    <source>
        <dbReference type="SAM" id="SignalP"/>
    </source>
</evidence>
<dbReference type="Gene3D" id="3.30.70.260">
    <property type="match status" value="1"/>
</dbReference>
<name>A0AAP0I887_9MAGN</name>
<feature type="chain" id="PRO_5042878950" description="Mesoderm development candidate 2" evidence="2">
    <location>
        <begin position="35"/>
        <end position="217"/>
    </location>
</feature>
<feature type="region of interest" description="Disordered" evidence="1">
    <location>
        <begin position="194"/>
        <end position="217"/>
    </location>
</feature>
<protein>
    <recommendedName>
        <fullName evidence="5">Mesoderm development candidate 2</fullName>
    </recommendedName>
</protein>
<evidence type="ECO:0000313" key="3">
    <source>
        <dbReference type="EMBL" id="KAK9110146.1"/>
    </source>
</evidence>
<feature type="signal peptide" evidence="2">
    <location>
        <begin position="1"/>
        <end position="34"/>
    </location>
</feature>
<evidence type="ECO:0000256" key="1">
    <source>
        <dbReference type="SAM" id="MobiDB-lite"/>
    </source>
</evidence>
<dbReference type="PANTHER" id="PTHR36357">
    <property type="entry name" value="OS03G0148300 PROTEIN"/>
    <property type="match status" value="1"/>
</dbReference>
<evidence type="ECO:0008006" key="5">
    <source>
        <dbReference type="Google" id="ProtNLM"/>
    </source>
</evidence>
<keyword evidence="2" id="KW-0732">Signal</keyword>
<gene>
    <name evidence="3" type="ORF">Sjap_018206</name>
</gene>
<accession>A0AAP0I887</accession>
<dbReference type="EMBL" id="JBBNAE010000007">
    <property type="protein sequence ID" value="KAK9110146.1"/>
    <property type="molecule type" value="Genomic_DNA"/>
</dbReference>
<dbReference type="Proteomes" id="UP001417504">
    <property type="component" value="Unassembled WGS sequence"/>
</dbReference>
<dbReference type="AlphaFoldDB" id="A0AAP0I887"/>
<evidence type="ECO:0000313" key="4">
    <source>
        <dbReference type="Proteomes" id="UP001417504"/>
    </source>
</evidence>
<proteinExistence type="predicted"/>